<reference evidence="2 3" key="1">
    <citation type="submission" date="2019-09" db="EMBL/GenBank/DDBJ databases">
        <authorList>
            <person name="Ou C."/>
        </authorList>
    </citation>
    <scope>NUCLEOTIDE SEQUENCE [LARGE SCALE GENOMIC DNA]</scope>
    <source>
        <strain evidence="2">S2</strain>
        <tissue evidence="2">Leaf</tissue>
    </source>
</reference>
<sequence>MSKFKQIEDFNIEFHRWYNMEPPPFLGYPGQNPTSLFSSVDCKMSLENIYHVREKFNYETGIAEHWNHKLVKAKKELVDLNGKANEVLYQGKSKMDEESNKGFEDIHQVAKRNESH</sequence>
<accession>A0A5N5HKM0</accession>
<proteinExistence type="predicted"/>
<keyword evidence="3" id="KW-1185">Reference proteome</keyword>
<name>A0A5N5HKM0_9ROSA</name>
<evidence type="ECO:0000256" key="1">
    <source>
        <dbReference type="SAM" id="MobiDB-lite"/>
    </source>
</evidence>
<evidence type="ECO:0000313" key="2">
    <source>
        <dbReference type="EMBL" id="KAB2626761.1"/>
    </source>
</evidence>
<feature type="region of interest" description="Disordered" evidence="1">
    <location>
        <begin position="92"/>
        <end position="116"/>
    </location>
</feature>
<reference evidence="2 3" key="3">
    <citation type="submission" date="2019-11" db="EMBL/GenBank/DDBJ databases">
        <title>A de novo genome assembly of a pear dwarfing rootstock.</title>
        <authorList>
            <person name="Wang F."/>
            <person name="Wang J."/>
            <person name="Li S."/>
            <person name="Zhang Y."/>
            <person name="Fang M."/>
            <person name="Ma L."/>
            <person name="Zhao Y."/>
            <person name="Jiang S."/>
        </authorList>
    </citation>
    <scope>NUCLEOTIDE SEQUENCE [LARGE SCALE GENOMIC DNA]</scope>
    <source>
        <strain evidence="2">S2</strain>
        <tissue evidence="2">Leaf</tissue>
    </source>
</reference>
<gene>
    <name evidence="2" type="ORF">D8674_020379</name>
</gene>
<feature type="compositionally biased region" description="Basic and acidic residues" evidence="1">
    <location>
        <begin position="93"/>
        <end position="116"/>
    </location>
</feature>
<comment type="caution">
    <text evidence="2">The sequence shown here is derived from an EMBL/GenBank/DDBJ whole genome shotgun (WGS) entry which is preliminary data.</text>
</comment>
<evidence type="ECO:0000313" key="3">
    <source>
        <dbReference type="Proteomes" id="UP000327157"/>
    </source>
</evidence>
<organism evidence="2 3">
    <name type="scientific">Pyrus ussuriensis x Pyrus communis</name>
    <dbReference type="NCBI Taxonomy" id="2448454"/>
    <lineage>
        <taxon>Eukaryota</taxon>
        <taxon>Viridiplantae</taxon>
        <taxon>Streptophyta</taxon>
        <taxon>Embryophyta</taxon>
        <taxon>Tracheophyta</taxon>
        <taxon>Spermatophyta</taxon>
        <taxon>Magnoliopsida</taxon>
        <taxon>eudicotyledons</taxon>
        <taxon>Gunneridae</taxon>
        <taxon>Pentapetalae</taxon>
        <taxon>rosids</taxon>
        <taxon>fabids</taxon>
        <taxon>Rosales</taxon>
        <taxon>Rosaceae</taxon>
        <taxon>Amygdaloideae</taxon>
        <taxon>Maleae</taxon>
        <taxon>Pyrus</taxon>
    </lineage>
</organism>
<dbReference type="Proteomes" id="UP000327157">
    <property type="component" value="Chromosome 2"/>
</dbReference>
<reference evidence="3" key="2">
    <citation type="submission" date="2019-10" db="EMBL/GenBank/DDBJ databases">
        <title>A de novo genome assembly of a pear dwarfing rootstock.</title>
        <authorList>
            <person name="Wang F."/>
            <person name="Wang J."/>
            <person name="Li S."/>
            <person name="Zhang Y."/>
            <person name="Fang M."/>
            <person name="Ma L."/>
            <person name="Zhao Y."/>
            <person name="Jiang S."/>
        </authorList>
    </citation>
    <scope>NUCLEOTIDE SEQUENCE [LARGE SCALE GENOMIC DNA]</scope>
</reference>
<protein>
    <submittedName>
        <fullName evidence="2">Ion channel POLLUX-like 2</fullName>
    </submittedName>
</protein>
<dbReference type="EMBL" id="SMOL01000157">
    <property type="protein sequence ID" value="KAB2626761.1"/>
    <property type="molecule type" value="Genomic_DNA"/>
</dbReference>
<dbReference type="AlphaFoldDB" id="A0A5N5HKM0"/>